<evidence type="ECO:0000313" key="2">
    <source>
        <dbReference type="Proteomes" id="UP000647836"/>
    </source>
</evidence>
<dbReference type="Pfam" id="PF21826">
    <property type="entry name" value="DUF6887"/>
    <property type="match status" value="1"/>
</dbReference>
<dbReference type="EMBL" id="JADEXF010000755">
    <property type="protein sequence ID" value="MBE9107158.1"/>
    <property type="molecule type" value="Genomic_DNA"/>
</dbReference>
<sequence length="82" mass="9491">MKPNFEAMTNKELKVYILAHRDDDEAIRVLFSRRNPPDSEATWYGPMVAEDGTPIEENIRIAEEAIRQRIEQANQSKQDSQS</sequence>
<dbReference type="RefSeq" id="WP_194046787.1">
    <property type="nucleotide sequence ID" value="NZ_JADEXF010000755.1"/>
</dbReference>
<evidence type="ECO:0000313" key="1">
    <source>
        <dbReference type="EMBL" id="MBE9107158.1"/>
    </source>
</evidence>
<gene>
    <name evidence="1" type="ORF">IQ229_20185</name>
</gene>
<keyword evidence="2" id="KW-1185">Reference proteome</keyword>
<comment type="caution">
    <text evidence="1">The sequence shown here is derived from an EMBL/GenBank/DDBJ whole genome shotgun (WGS) entry which is preliminary data.</text>
</comment>
<protein>
    <submittedName>
        <fullName evidence="1">Uncharacterized protein</fullName>
    </submittedName>
</protein>
<organism evidence="1 2">
    <name type="scientific">Nostoc cf. edaphicum LEGE 07299</name>
    <dbReference type="NCBI Taxonomy" id="2777974"/>
    <lineage>
        <taxon>Bacteria</taxon>
        <taxon>Bacillati</taxon>
        <taxon>Cyanobacteriota</taxon>
        <taxon>Cyanophyceae</taxon>
        <taxon>Nostocales</taxon>
        <taxon>Nostocaceae</taxon>
        <taxon>Nostoc</taxon>
    </lineage>
</organism>
<reference evidence="1 2" key="1">
    <citation type="submission" date="2020-10" db="EMBL/GenBank/DDBJ databases">
        <authorList>
            <person name="Castelo-Branco R."/>
            <person name="Eusebio N."/>
            <person name="Adriana R."/>
            <person name="Vieira A."/>
            <person name="Brugerolle De Fraissinette N."/>
            <person name="Rezende De Castro R."/>
            <person name="Schneider M.P."/>
            <person name="Vasconcelos V."/>
            <person name="Leao P.N."/>
        </authorList>
    </citation>
    <scope>NUCLEOTIDE SEQUENCE [LARGE SCALE GENOMIC DNA]</scope>
    <source>
        <strain evidence="1 2">LEGE 07299</strain>
    </source>
</reference>
<name>A0ABR9U3B0_9NOSO</name>
<dbReference type="Proteomes" id="UP000647836">
    <property type="component" value="Unassembled WGS sequence"/>
</dbReference>
<proteinExistence type="predicted"/>
<accession>A0ABR9U3B0</accession>
<dbReference type="InterPro" id="IPR054053">
    <property type="entry name" value="DUF6887"/>
</dbReference>